<dbReference type="PANTHER" id="PTHR30151">
    <property type="entry name" value="ALKANE SULFONATE ABC TRANSPORTER-RELATED, MEMBRANE SUBUNIT"/>
    <property type="match status" value="1"/>
</dbReference>
<feature type="transmembrane region" description="Helical" evidence="7">
    <location>
        <begin position="7"/>
        <end position="27"/>
    </location>
</feature>
<reference evidence="9" key="1">
    <citation type="submission" date="2020-06" db="EMBL/GenBank/DDBJ databases">
        <title>A novel thermopfilic bacterium from Erzurum, Turkey.</title>
        <authorList>
            <person name="Adiguzel A."/>
            <person name="Ay H."/>
            <person name="Baltaci M.O."/>
        </authorList>
    </citation>
    <scope>NUCLEOTIDE SEQUENCE</scope>
    <source>
        <strain evidence="9">P2</strain>
    </source>
</reference>
<keyword evidence="3" id="KW-1003">Cell membrane</keyword>
<comment type="caution">
    <text evidence="9">The sequence shown here is derived from an EMBL/GenBank/DDBJ whole genome shotgun (WGS) entry which is preliminary data.</text>
</comment>
<dbReference type="EMBL" id="JABTTE010000008">
    <property type="protein sequence ID" value="NSL51643.1"/>
    <property type="molecule type" value="Genomic_DNA"/>
</dbReference>
<dbReference type="CDD" id="cd06261">
    <property type="entry name" value="TM_PBP2"/>
    <property type="match status" value="1"/>
</dbReference>
<dbReference type="InterPro" id="IPR000515">
    <property type="entry name" value="MetI-like"/>
</dbReference>
<dbReference type="AlphaFoldDB" id="A0A8J8GH12"/>
<keyword evidence="6 7" id="KW-0472">Membrane</keyword>
<organism evidence="9 10">
    <name type="scientific">Calidifontibacillus erzurumensis</name>
    <dbReference type="NCBI Taxonomy" id="2741433"/>
    <lineage>
        <taxon>Bacteria</taxon>
        <taxon>Bacillati</taxon>
        <taxon>Bacillota</taxon>
        <taxon>Bacilli</taxon>
        <taxon>Bacillales</taxon>
        <taxon>Bacillaceae</taxon>
        <taxon>Calidifontibacillus/Schinkia group</taxon>
        <taxon>Calidifontibacillus</taxon>
    </lineage>
</organism>
<keyword evidence="4 7" id="KW-0812">Transmembrane</keyword>
<dbReference type="GO" id="GO:0055085">
    <property type="term" value="P:transmembrane transport"/>
    <property type="evidence" value="ECO:0007669"/>
    <property type="project" value="InterPro"/>
</dbReference>
<dbReference type="PANTHER" id="PTHR30151:SF0">
    <property type="entry name" value="ABC TRANSPORTER PERMEASE PROTEIN MJ0413-RELATED"/>
    <property type="match status" value="1"/>
</dbReference>
<evidence type="ECO:0000259" key="8">
    <source>
        <dbReference type="PROSITE" id="PS50928"/>
    </source>
</evidence>
<feature type="domain" description="ABC transmembrane type-1" evidence="8">
    <location>
        <begin position="115"/>
        <end position="299"/>
    </location>
</feature>
<name>A0A8J8GH12_9BACI</name>
<gene>
    <name evidence="9" type="ORF">HR057_07655</name>
</gene>
<feature type="transmembrane region" description="Helical" evidence="7">
    <location>
        <begin position="225"/>
        <end position="251"/>
    </location>
</feature>
<dbReference type="Proteomes" id="UP000625804">
    <property type="component" value="Unassembled WGS sequence"/>
</dbReference>
<comment type="subcellular location">
    <subcellularLocation>
        <location evidence="1 7">Cell membrane</location>
        <topology evidence="1 7">Multi-pass membrane protein</topology>
    </subcellularLocation>
</comment>
<evidence type="ECO:0000256" key="5">
    <source>
        <dbReference type="ARBA" id="ARBA00022989"/>
    </source>
</evidence>
<feature type="transmembrane region" description="Helical" evidence="7">
    <location>
        <begin position="68"/>
        <end position="87"/>
    </location>
</feature>
<evidence type="ECO:0000256" key="6">
    <source>
        <dbReference type="ARBA" id="ARBA00023136"/>
    </source>
</evidence>
<protein>
    <submittedName>
        <fullName evidence="9">ABC transporter permease</fullName>
    </submittedName>
</protein>
<evidence type="ECO:0000313" key="9">
    <source>
        <dbReference type="EMBL" id="NSL51643.1"/>
    </source>
</evidence>
<keyword evidence="10" id="KW-1185">Reference proteome</keyword>
<evidence type="ECO:0000256" key="2">
    <source>
        <dbReference type="ARBA" id="ARBA00022448"/>
    </source>
</evidence>
<keyword evidence="5 7" id="KW-1133">Transmembrane helix</keyword>
<dbReference type="Pfam" id="PF00528">
    <property type="entry name" value="BPD_transp_1"/>
    <property type="match status" value="1"/>
</dbReference>
<comment type="similarity">
    <text evidence="7">Belongs to the binding-protein-dependent transport system permease family.</text>
</comment>
<evidence type="ECO:0000256" key="1">
    <source>
        <dbReference type="ARBA" id="ARBA00004651"/>
    </source>
</evidence>
<evidence type="ECO:0000313" key="10">
    <source>
        <dbReference type="Proteomes" id="UP000625804"/>
    </source>
</evidence>
<dbReference type="SUPFAM" id="SSF161098">
    <property type="entry name" value="MetI-like"/>
    <property type="match status" value="1"/>
</dbReference>
<dbReference type="RefSeq" id="WP_173730851.1">
    <property type="nucleotide sequence ID" value="NZ_JABTTE010000008.1"/>
</dbReference>
<feature type="transmembrane region" description="Helical" evidence="7">
    <location>
        <begin position="39"/>
        <end position="56"/>
    </location>
</feature>
<keyword evidence="2 7" id="KW-0813">Transport</keyword>
<evidence type="ECO:0000256" key="4">
    <source>
        <dbReference type="ARBA" id="ARBA00022692"/>
    </source>
</evidence>
<dbReference type="PROSITE" id="PS50928">
    <property type="entry name" value="ABC_TM1"/>
    <property type="match status" value="1"/>
</dbReference>
<dbReference type="GO" id="GO:0005886">
    <property type="term" value="C:plasma membrane"/>
    <property type="evidence" value="ECO:0007669"/>
    <property type="project" value="UniProtKB-SubCell"/>
</dbReference>
<evidence type="ECO:0000256" key="7">
    <source>
        <dbReference type="RuleBase" id="RU363032"/>
    </source>
</evidence>
<feature type="transmembrane region" description="Helical" evidence="7">
    <location>
        <begin position="182"/>
        <end position="204"/>
    </location>
</feature>
<dbReference type="InterPro" id="IPR035906">
    <property type="entry name" value="MetI-like_sf"/>
</dbReference>
<feature type="transmembrane region" description="Helical" evidence="7">
    <location>
        <begin position="121"/>
        <end position="141"/>
    </location>
</feature>
<sequence>MKNVIDRYSITTIFFGIISIALITFFPSQETDSGLSTKLFFSALLIGYLYFTILYKNDYVKKRATSDITIIIFLLLVLWELLTQKLGVLSTFLYPSLHAVIEQFKADGIELFIHLSASIKLLASGVFLAIILGIPLGIYAAMNKRLEFVLRPIANVLSPIPPIVWIPYAVAILPSFQASSTFIIFIGAFWPIFINTLNGVTNIDQRYIKSAQTLGLKPWTMIRKIIFPASLPSIFTGIQVGLILSFILLTAAEMIGSSAGIGYYVKLATDYGNYAKVITGIIFIGFIVTIIMTVFNKLENYLLRWRN</sequence>
<evidence type="ECO:0000256" key="3">
    <source>
        <dbReference type="ARBA" id="ARBA00022475"/>
    </source>
</evidence>
<dbReference type="Gene3D" id="1.10.3720.10">
    <property type="entry name" value="MetI-like"/>
    <property type="match status" value="1"/>
</dbReference>
<feature type="transmembrane region" description="Helical" evidence="7">
    <location>
        <begin position="271"/>
        <end position="295"/>
    </location>
</feature>
<proteinExistence type="inferred from homology"/>
<accession>A0A8J8GH12</accession>
<feature type="transmembrane region" description="Helical" evidence="7">
    <location>
        <begin position="153"/>
        <end position="176"/>
    </location>
</feature>